<organism evidence="4 5">
    <name type="scientific">Flammeovirga pacifica</name>
    <dbReference type="NCBI Taxonomy" id="915059"/>
    <lineage>
        <taxon>Bacteria</taxon>
        <taxon>Pseudomonadati</taxon>
        <taxon>Bacteroidota</taxon>
        <taxon>Cytophagia</taxon>
        <taxon>Cytophagales</taxon>
        <taxon>Flammeovirgaceae</taxon>
        <taxon>Flammeovirga</taxon>
    </lineage>
</organism>
<comment type="caution">
    <text evidence="4">The sequence shown here is derived from an EMBL/GenBank/DDBJ whole genome shotgun (WGS) entry which is preliminary data.</text>
</comment>
<gene>
    <name evidence="4" type="ORF">NH26_21970</name>
</gene>
<dbReference type="CDD" id="cd15457">
    <property type="entry name" value="NADAR"/>
    <property type="match status" value="1"/>
</dbReference>
<dbReference type="InterPro" id="IPR037238">
    <property type="entry name" value="YbiA-like_sf"/>
</dbReference>
<dbReference type="InterPro" id="IPR012816">
    <property type="entry name" value="NADAR"/>
</dbReference>
<name>A0A1S1YTB4_FLAPC</name>
<dbReference type="Gene3D" id="1.10.357.40">
    <property type="entry name" value="YbiA-like"/>
    <property type="match status" value="1"/>
</dbReference>
<protein>
    <recommendedName>
        <fullName evidence="3">NADAR domain-containing protein</fullName>
    </recommendedName>
</protein>
<accession>A0A1S1YTB4</accession>
<feature type="domain" description="NADAR" evidence="3">
    <location>
        <begin position="72"/>
        <end position="244"/>
    </location>
</feature>
<proteinExistence type="predicted"/>
<evidence type="ECO:0000313" key="5">
    <source>
        <dbReference type="Proteomes" id="UP000179797"/>
    </source>
</evidence>
<dbReference type="Proteomes" id="UP000179797">
    <property type="component" value="Unassembled WGS sequence"/>
</dbReference>
<dbReference type="AlphaFoldDB" id="A0A1S1YTB4"/>
<comment type="catalytic activity">
    <reaction evidence="2">
        <text>2,5-diamino-6-hydroxy-4-(5-phosphoribosylamino)-pyrimidine + H2O = 2,5,6-triamino-4-hydroxypyrimidine + D-ribose 5-phosphate</text>
        <dbReference type="Rhea" id="RHEA:23436"/>
        <dbReference type="ChEBI" id="CHEBI:15377"/>
        <dbReference type="ChEBI" id="CHEBI:58614"/>
        <dbReference type="ChEBI" id="CHEBI:78346"/>
        <dbReference type="ChEBI" id="CHEBI:137796"/>
    </reaction>
</comment>
<dbReference type="STRING" id="915059.NH26_21970"/>
<evidence type="ECO:0000256" key="1">
    <source>
        <dbReference type="ARBA" id="ARBA00000022"/>
    </source>
</evidence>
<reference evidence="4 5" key="1">
    <citation type="journal article" date="2012" name="Int. J. Syst. Evol. Microbiol.">
        <title>Flammeovirga pacifica sp. nov., isolated from deep-sea sediment.</title>
        <authorList>
            <person name="Xu H."/>
            <person name="Fu Y."/>
            <person name="Yang N."/>
            <person name="Ding Z."/>
            <person name="Lai Q."/>
            <person name="Zeng R."/>
        </authorList>
    </citation>
    <scope>NUCLEOTIDE SEQUENCE [LARGE SCALE GENOMIC DNA]</scope>
    <source>
        <strain evidence="5">DSM 24597 / LMG 26175 / WPAGA1</strain>
    </source>
</reference>
<evidence type="ECO:0000259" key="3">
    <source>
        <dbReference type="Pfam" id="PF08719"/>
    </source>
</evidence>
<keyword evidence="5" id="KW-1185">Reference proteome</keyword>
<dbReference type="OrthoDB" id="976227at2"/>
<comment type="catalytic activity">
    <reaction evidence="1">
        <text>5-amino-6-(5-phospho-D-ribosylamino)uracil + H2O = 5,6-diaminouracil + D-ribose 5-phosphate</text>
        <dbReference type="Rhea" id="RHEA:55020"/>
        <dbReference type="ChEBI" id="CHEBI:15377"/>
        <dbReference type="ChEBI" id="CHEBI:46252"/>
        <dbReference type="ChEBI" id="CHEBI:58453"/>
        <dbReference type="ChEBI" id="CHEBI:78346"/>
    </reaction>
</comment>
<evidence type="ECO:0000256" key="2">
    <source>
        <dbReference type="ARBA" id="ARBA00000751"/>
    </source>
</evidence>
<dbReference type="EMBL" id="JRYR02000002">
    <property type="protein sequence ID" value="OHX64272.1"/>
    <property type="molecule type" value="Genomic_DNA"/>
</dbReference>
<evidence type="ECO:0000313" key="4">
    <source>
        <dbReference type="EMBL" id="OHX64272.1"/>
    </source>
</evidence>
<dbReference type="Pfam" id="PF08719">
    <property type="entry name" value="NADAR"/>
    <property type="match status" value="1"/>
</dbReference>
<dbReference type="SUPFAM" id="SSF143990">
    <property type="entry name" value="YbiA-like"/>
    <property type="match status" value="1"/>
</dbReference>
<sequence>MHYLSVDEVKELCQTSTYSLKNFISNPKTLFPYHLEKLFDEAEKGRISSDDIQSYFRLNQTKKSTISKEVNQLSNLSEGFPIKIPKFPHFRTAEHLYQCLKLDLSKGQEVFEKQLIIIDQTSGEGAKLIGDRKEEMRSYWYPSWLMNDWEMRDLPFNSYKEKHWEAKTEIVNTMWFVLLHKLGSNRKEFARVLLKSGAVHQSPIVEIANNKRNPDLFWGTKLERNNTLRGVNMMGKLLGRLRDMYRLELLLKKPSMDILKVAPPKTYTLIGSEVAFVDYND</sequence>
<dbReference type="RefSeq" id="WP_044220821.1">
    <property type="nucleotide sequence ID" value="NZ_JRYR02000002.1"/>
</dbReference>